<dbReference type="PROSITE" id="PS00374">
    <property type="entry name" value="MGMT"/>
    <property type="match status" value="1"/>
</dbReference>
<dbReference type="SUPFAM" id="SSF53155">
    <property type="entry name" value="Methylated DNA-protein cysteine methyltransferase domain"/>
    <property type="match status" value="1"/>
</dbReference>
<accession>A0A4Q1AW93</accession>
<dbReference type="PANTHER" id="PTHR10815:SF5">
    <property type="entry name" value="METHYLATED-DNA--PROTEIN-CYSTEINE METHYLTRANSFERASE"/>
    <property type="match status" value="1"/>
</dbReference>
<comment type="catalytic activity">
    <reaction evidence="8">
        <text>a 6-O-methyl-2'-deoxyguanosine in DNA + L-cysteinyl-[protein] = S-methyl-L-cysteinyl-[protein] + a 2'-deoxyguanosine in DNA</text>
        <dbReference type="Rhea" id="RHEA:24000"/>
        <dbReference type="Rhea" id="RHEA-COMP:10131"/>
        <dbReference type="Rhea" id="RHEA-COMP:10132"/>
        <dbReference type="Rhea" id="RHEA-COMP:11367"/>
        <dbReference type="Rhea" id="RHEA-COMP:11368"/>
        <dbReference type="ChEBI" id="CHEBI:29950"/>
        <dbReference type="ChEBI" id="CHEBI:82612"/>
        <dbReference type="ChEBI" id="CHEBI:85445"/>
        <dbReference type="ChEBI" id="CHEBI:85448"/>
        <dbReference type="EC" id="2.1.1.63"/>
    </reaction>
</comment>
<evidence type="ECO:0000256" key="4">
    <source>
        <dbReference type="ARBA" id="ARBA00022603"/>
    </source>
</evidence>
<keyword evidence="4 11" id="KW-0489">Methyltransferase</keyword>
<comment type="caution">
    <text evidence="11">The sequence shown here is derived from an EMBL/GenBank/DDBJ whole genome shotgun (WGS) entry which is preliminary data.</text>
</comment>
<keyword evidence="7" id="KW-0234">DNA repair</keyword>
<dbReference type="GO" id="GO:0003908">
    <property type="term" value="F:methylated-DNA-[protein]-cysteine S-methyltransferase activity"/>
    <property type="evidence" value="ECO:0007669"/>
    <property type="project" value="UniProtKB-EC"/>
</dbReference>
<dbReference type="Pfam" id="PF02870">
    <property type="entry name" value="Methyltransf_1N"/>
    <property type="match status" value="1"/>
</dbReference>
<dbReference type="InterPro" id="IPR014048">
    <property type="entry name" value="MethylDNA_cys_MeTrfase_DNA-bd"/>
</dbReference>
<dbReference type="OrthoDB" id="9802228at2"/>
<evidence type="ECO:0000256" key="5">
    <source>
        <dbReference type="ARBA" id="ARBA00022679"/>
    </source>
</evidence>
<dbReference type="GO" id="GO:0032259">
    <property type="term" value="P:methylation"/>
    <property type="evidence" value="ECO:0007669"/>
    <property type="project" value="UniProtKB-KW"/>
</dbReference>
<dbReference type="NCBIfam" id="TIGR00589">
    <property type="entry name" value="ogt"/>
    <property type="match status" value="1"/>
</dbReference>
<evidence type="ECO:0000313" key="12">
    <source>
        <dbReference type="Proteomes" id="UP000289718"/>
    </source>
</evidence>
<protein>
    <recommendedName>
        <fullName evidence="3">methylated-DNA--[protein]-cysteine S-methyltransferase</fullName>
        <ecNumber evidence="3">2.1.1.63</ecNumber>
    </recommendedName>
</protein>
<dbReference type="InterPro" id="IPR008332">
    <property type="entry name" value="MethylG_MeTrfase_N"/>
</dbReference>
<evidence type="ECO:0000256" key="7">
    <source>
        <dbReference type="ARBA" id="ARBA00023204"/>
    </source>
</evidence>
<dbReference type="SUPFAM" id="SSF46767">
    <property type="entry name" value="Methylated DNA-protein cysteine methyltransferase, C-terminal domain"/>
    <property type="match status" value="1"/>
</dbReference>
<evidence type="ECO:0000256" key="6">
    <source>
        <dbReference type="ARBA" id="ARBA00022763"/>
    </source>
</evidence>
<evidence type="ECO:0000256" key="3">
    <source>
        <dbReference type="ARBA" id="ARBA00011918"/>
    </source>
</evidence>
<comment type="similarity">
    <text evidence="2">Belongs to the MGMT family.</text>
</comment>
<dbReference type="InterPro" id="IPR036217">
    <property type="entry name" value="MethylDNA_cys_MeTrfase_DNAb"/>
</dbReference>
<keyword evidence="5 11" id="KW-0808">Transferase</keyword>
<name>A0A4Q1AW93_9BACT</name>
<evidence type="ECO:0000256" key="8">
    <source>
        <dbReference type="ARBA" id="ARBA00049348"/>
    </source>
</evidence>
<proteinExistence type="inferred from homology"/>
<dbReference type="Proteomes" id="UP000289718">
    <property type="component" value="Unassembled WGS sequence"/>
</dbReference>
<keyword evidence="6" id="KW-0227">DNA damage</keyword>
<sequence length="171" mass="19540">MNKINIQYYKTKYAHFILGSFENKLCLLDFKYRKMRTTVDNRLKKGFDAKFVEQDDDILQETRKQIDEYFDMQRKEFDIPIITTGTNFQKSVWDALMKVPYGTTSTYLQLAKNIDNEKAVRAVASANGANSIGLIIPCHRIIGSNGELIGYGGGLALKKKLLKLEQNLFVG</sequence>
<dbReference type="InterPro" id="IPR036388">
    <property type="entry name" value="WH-like_DNA-bd_sf"/>
</dbReference>
<evidence type="ECO:0000313" key="11">
    <source>
        <dbReference type="EMBL" id="RXK13078.1"/>
    </source>
</evidence>
<feature type="domain" description="Methylated-DNA-[protein]-cysteine S-methyltransferase DNA binding" evidence="9">
    <location>
        <begin position="87"/>
        <end position="166"/>
    </location>
</feature>
<dbReference type="EMBL" id="NXIE01000002">
    <property type="protein sequence ID" value="RXK13078.1"/>
    <property type="molecule type" value="Genomic_DNA"/>
</dbReference>
<evidence type="ECO:0000256" key="1">
    <source>
        <dbReference type="ARBA" id="ARBA00001286"/>
    </source>
</evidence>
<dbReference type="PANTHER" id="PTHR10815">
    <property type="entry name" value="METHYLATED-DNA--PROTEIN-CYSTEINE METHYLTRANSFERASE"/>
    <property type="match status" value="1"/>
</dbReference>
<evidence type="ECO:0000256" key="2">
    <source>
        <dbReference type="ARBA" id="ARBA00008711"/>
    </source>
</evidence>
<evidence type="ECO:0000259" key="10">
    <source>
        <dbReference type="Pfam" id="PF02870"/>
    </source>
</evidence>
<dbReference type="AlphaFoldDB" id="A0A4Q1AW93"/>
<dbReference type="Gene3D" id="1.10.10.10">
    <property type="entry name" value="Winged helix-like DNA-binding domain superfamily/Winged helix DNA-binding domain"/>
    <property type="match status" value="1"/>
</dbReference>
<evidence type="ECO:0000259" key="9">
    <source>
        <dbReference type="Pfam" id="PF01035"/>
    </source>
</evidence>
<dbReference type="InterPro" id="IPR001497">
    <property type="entry name" value="MethylDNA_cys_MeTrfase_AS"/>
</dbReference>
<reference evidence="11 12" key="1">
    <citation type="submission" date="2017-09" db="EMBL/GenBank/DDBJ databases">
        <title>Genomics of the genus Arcobacter.</title>
        <authorList>
            <person name="Perez-Cataluna A."/>
            <person name="Figueras M.J."/>
            <person name="Salas-Masso N."/>
        </authorList>
    </citation>
    <scope>NUCLEOTIDE SEQUENCE [LARGE SCALE GENOMIC DNA]</scope>
    <source>
        <strain evidence="11 12">F156-34</strain>
    </source>
</reference>
<dbReference type="CDD" id="cd06445">
    <property type="entry name" value="ATase"/>
    <property type="match status" value="1"/>
</dbReference>
<dbReference type="Pfam" id="PF01035">
    <property type="entry name" value="DNA_binding_1"/>
    <property type="match status" value="1"/>
</dbReference>
<keyword evidence="12" id="KW-1185">Reference proteome</keyword>
<dbReference type="InterPro" id="IPR036631">
    <property type="entry name" value="MGMT_N_sf"/>
</dbReference>
<comment type="catalytic activity">
    <reaction evidence="1">
        <text>a 4-O-methyl-thymidine in DNA + L-cysteinyl-[protein] = a thymidine in DNA + S-methyl-L-cysteinyl-[protein]</text>
        <dbReference type="Rhea" id="RHEA:53428"/>
        <dbReference type="Rhea" id="RHEA-COMP:10131"/>
        <dbReference type="Rhea" id="RHEA-COMP:10132"/>
        <dbReference type="Rhea" id="RHEA-COMP:13555"/>
        <dbReference type="Rhea" id="RHEA-COMP:13556"/>
        <dbReference type="ChEBI" id="CHEBI:29950"/>
        <dbReference type="ChEBI" id="CHEBI:82612"/>
        <dbReference type="ChEBI" id="CHEBI:137386"/>
        <dbReference type="ChEBI" id="CHEBI:137387"/>
        <dbReference type="EC" id="2.1.1.63"/>
    </reaction>
</comment>
<dbReference type="RefSeq" id="WP_129060897.1">
    <property type="nucleotide sequence ID" value="NZ_NXIE01000002.1"/>
</dbReference>
<dbReference type="FunFam" id="1.10.10.10:FF:000214">
    <property type="entry name" value="Methylated-DNA--protein-cysteine methyltransferase"/>
    <property type="match status" value="1"/>
</dbReference>
<dbReference type="GO" id="GO:0006281">
    <property type="term" value="P:DNA repair"/>
    <property type="evidence" value="ECO:0007669"/>
    <property type="project" value="UniProtKB-KW"/>
</dbReference>
<dbReference type="Gene3D" id="3.30.160.70">
    <property type="entry name" value="Methylated DNA-protein cysteine methyltransferase domain"/>
    <property type="match status" value="1"/>
</dbReference>
<gene>
    <name evidence="11" type="ORF">CP965_04545</name>
</gene>
<organism evidence="11 12">
    <name type="scientific">Halarcobacter mediterraneus</name>
    <dbReference type="NCBI Taxonomy" id="2023153"/>
    <lineage>
        <taxon>Bacteria</taxon>
        <taxon>Pseudomonadati</taxon>
        <taxon>Campylobacterota</taxon>
        <taxon>Epsilonproteobacteria</taxon>
        <taxon>Campylobacterales</taxon>
        <taxon>Arcobacteraceae</taxon>
        <taxon>Halarcobacter</taxon>
    </lineage>
</organism>
<dbReference type="EC" id="2.1.1.63" evidence="3"/>
<feature type="domain" description="Methylguanine DNA methyltransferase ribonuclease-like" evidence="10">
    <location>
        <begin position="7"/>
        <end position="81"/>
    </location>
</feature>